<feature type="repeat" description="TPR" evidence="1">
    <location>
        <begin position="496"/>
        <end position="529"/>
    </location>
</feature>
<dbReference type="Gene3D" id="1.25.40.10">
    <property type="entry name" value="Tetratricopeptide repeat domain"/>
    <property type="match status" value="1"/>
</dbReference>
<name>A0A3E4Z7L6_9BACT</name>
<protein>
    <submittedName>
        <fullName evidence="5">DUF2185 domain-containing protein</fullName>
    </submittedName>
</protein>
<accession>A0A3E4Z7L6</accession>
<dbReference type="SUPFAM" id="SSF48452">
    <property type="entry name" value="TPR-like"/>
    <property type="match status" value="1"/>
</dbReference>
<dbReference type="InterPro" id="IPR057154">
    <property type="entry name" value="DUF7832"/>
</dbReference>
<dbReference type="InterPro" id="IPR037181">
    <property type="entry name" value="SUFU_N"/>
</dbReference>
<evidence type="ECO:0000259" key="2">
    <source>
        <dbReference type="Pfam" id="PF05076"/>
    </source>
</evidence>
<feature type="domain" description="DUF7832" evidence="4">
    <location>
        <begin position="1501"/>
        <end position="1611"/>
    </location>
</feature>
<comment type="caution">
    <text evidence="5">The sequence shown here is derived from an EMBL/GenBank/DDBJ whole genome shotgun (WGS) entry which is preliminary data.</text>
</comment>
<dbReference type="PROSITE" id="PS50005">
    <property type="entry name" value="TPR"/>
    <property type="match status" value="1"/>
</dbReference>
<keyword evidence="1" id="KW-0802">TPR repeat</keyword>
<dbReference type="Proteomes" id="UP000260814">
    <property type="component" value="Unassembled WGS sequence"/>
</dbReference>
<dbReference type="EMBL" id="QSTW01000011">
    <property type="protein sequence ID" value="RGM90878.1"/>
    <property type="molecule type" value="Genomic_DNA"/>
</dbReference>
<dbReference type="Pfam" id="PF09951">
    <property type="entry name" value="Imm33"/>
    <property type="match status" value="1"/>
</dbReference>
<feature type="domain" description="Suppressor of fused-like" evidence="2">
    <location>
        <begin position="1314"/>
        <end position="1478"/>
    </location>
</feature>
<evidence type="ECO:0000259" key="4">
    <source>
        <dbReference type="Pfam" id="PF25191"/>
    </source>
</evidence>
<dbReference type="Pfam" id="PF25191">
    <property type="entry name" value="DUF7832"/>
    <property type="match status" value="1"/>
</dbReference>
<feature type="domain" description="Immunity protein Imm33" evidence="3">
    <location>
        <begin position="1686"/>
        <end position="1769"/>
    </location>
</feature>
<dbReference type="Pfam" id="PF05076">
    <property type="entry name" value="SUFU"/>
    <property type="match status" value="2"/>
</dbReference>
<dbReference type="RefSeq" id="WP_117701953.1">
    <property type="nucleotide sequence ID" value="NZ_QSTW01000011.1"/>
</dbReference>
<dbReference type="SUPFAM" id="SSF103359">
    <property type="entry name" value="Suppressor of Fused, N-terminal domain"/>
    <property type="match status" value="1"/>
</dbReference>
<gene>
    <name evidence="5" type="ORF">DXB87_09140</name>
</gene>
<dbReference type="SMART" id="SM00028">
    <property type="entry name" value="TPR"/>
    <property type="match status" value="2"/>
</dbReference>
<dbReference type="InterPro" id="IPR020941">
    <property type="entry name" value="SUFU-like_domain"/>
</dbReference>
<organism evidence="5 6">
    <name type="scientific">Phocaeicola plebeius</name>
    <dbReference type="NCBI Taxonomy" id="310297"/>
    <lineage>
        <taxon>Bacteria</taxon>
        <taxon>Pseudomonadati</taxon>
        <taxon>Bacteroidota</taxon>
        <taxon>Bacteroidia</taxon>
        <taxon>Bacteroidales</taxon>
        <taxon>Bacteroidaceae</taxon>
        <taxon>Phocaeicola</taxon>
    </lineage>
</organism>
<evidence type="ECO:0000256" key="1">
    <source>
        <dbReference type="PROSITE-ProRule" id="PRU00339"/>
    </source>
</evidence>
<evidence type="ECO:0000313" key="6">
    <source>
        <dbReference type="Proteomes" id="UP000260814"/>
    </source>
</evidence>
<evidence type="ECO:0000313" key="5">
    <source>
        <dbReference type="EMBL" id="RGM90878.1"/>
    </source>
</evidence>
<feature type="domain" description="Suppressor of fused-like" evidence="2">
    <location>
        <begin position="1094"/>
        <end position="1262"/>
    </location>
</feature>
<dbReference type="InterPro" id="IPR018689">
    <property type="entry name" value="Imm33_dom"/>
</dbReference>
<sequence length="1773" mass="205377">MGLGFTIHTKIKDIEKFQQTVESQAVESGYNAEHDESSSTVSFCRLGDLFLNYQHEGEGNTDNVISVNGDCQTNMLGPGFHKAAIEFIDRLQQATRTRFEVEDETDYYTERDFEAMKKKHFHKWLAKLFEIIQEQNNKGSTSLLFCWDINKYYPQSDNGIVISPLGSFRLSEVVRRIREEGIESFADDFFIWNNSERDARFHRGMALNAMWEDCYFMPSERSEEDARINGYIISELETTASLDPSLPFPKKEYEELCRLHGCVPVPTDGIPPYETEFAIGYRRGIVNHKVGKIRFSLPGSYLEDTDEGTLVYYDAAADNWHTVRCTGYSTDGEPDFLDVEEEMIEEREFDGGKYRLYDMGIDQDSEDEEPYPVYSCHALCPNQYTLFTLCASRLEDLKKLSSEFLPTLVADQPIEPEKKQIIYTGENMNDELMEQIDEWHKAEKHQEIIDALEQIPEAERDFETTGFLARAYNNIEEYAKAAELLESVREEGAEDERWNFRMGYAQYFLNNYREALDYFSKARELNPEDEDTLSFIRQCNMAMPLTRRVKEFWNWFVENEEKLSGMMCPNSMEEADAFIEFISKGTNLISEDMHFNIGGDHEFTFSVEGWPDLFIIYPYIISCMPECLKGKWKFFPFNPGKVGSFAYRVHDTDVDMGKIMVKASYDEKRENFNIRYYDKNLCALPEENSDGNFHVILELVLGEGVSFKYVNGIERASGIEEGMIALSGLRQHIEETVKSHGHEFFENPKDVYTGYQLTPKESDELRFDVIVGSTCLSSIVADYYHGSTEIFDHADGFGVQALYMVFQNGVGEDNILNFRHDLEDRITEEILEPGNLGVITGGATGTEYSYIDLFVYDLRAFVKKVIPLLDEYPEYSFYISDFIRNGRIHQLTEAASEAIPYTKENKEEFLAQIEKWNDMEKFSKCIKALEDIPEAEQDYDMVMLLVRAYENYAILGDNGEEPEDDEKERALNKALELLESIREAGESQAGWNKRMAYAYQYLVEQEEKAIEYAKRWAELDPEDSSAVAVINECNEELEKRKIKCESCCDDDNGDNKSIAPEMYSEDEIDIIEKHIEHYYGNFEFVFHEKVSPDIHVDICLIPPSEECNWYTLVTMGMGAHLMNVPNQLKEDQLERAELVICLPEYWKLDKEHLKDEKWYWPIRLLKELARFPGENNTWLGWGHTVSYDGPLSYTTELCASILINPPCGNIGGNTCTLPDGEEVNFYQIIPLYGDELEFKLKNGTQKLLDKMNDNILLVNPHRLNVLNQIDIETNPIQSSEISISSVARQEVIAHIEKYFGKINNFLHDDSCSEYPLDIAVIAPRKEHNYYTLITVNMSNHEVLESDDIDGNTCHQELLINLPPDWKLGLSDWTEEKWCWPIRLITSLARQCIRHRTCISWGKTMELGGDNTFSEGTKLCAIVLLSPSIFGDKSSTCKTQGAGSVEFYQVIPLYREELQFIQDKDIDEFFEICPDDALETINPLRLNVVTDAEKIGYDISYIDDAKKHEEKIEELHLSADELAPYNHMAIYLRWCIEHNLMSQPFLFRHGDLVDRVKAEDSIDLREFIRDNEDLHGGLSTILLNRVGTMFTKWYNWENRSTPYAYIKDIQAYAMDYFKGRIWNSEDETDAAYLLLPWTEKYYHDMAALIDSRFKEWEDEPQTDPQFLHIPQDNIKLLLKDWSKAIECTVSSRVLVVGCEIATCIRQKPFAEDMGWDSGWLFLADGDEDNDECRYEYCDLNTICNYSPDVMQYLDFPYDTRLVRKEDGKLYVDEE</sequence>
<dbReference type="InterPro" id="IPR019734">
    <property type="entry name" value="TPR_rpt"/>
</dbReference>
<evidence type="ECO:0000259" key="3">
    <source>
        <dbReference type="Pfam" id="PF09951"/>
    </source>
</evidence>
<dbReference type="InterPro" id="IPR011990">
    <property type="entry name" value="TPR-like_helical_dom_sf"/>
</dbReference>
<proteinExistence type="predicted"/>
<reference evidence="5 6" key="1">
    <citation type="submission" date="2018-08" db="EMBL/GenBank/DDBJ databases">
        <title>A genome reference for cultivated species of the human gut microbiota.</title>
        <authorList>
            <person name="Zou Y."/>
            <person name="Xue W."/>
            <person name="Luo G."/>
        </authorList>
    </citation>
    <scope>NUCLEOTIDE SEQUENCE [LARGE SCALE GENOMIC DNA]</scope>
    <source>
        <strain evidence="5 6">OM06-2</strain>
    </source>
</reference>